<dbReference type="EMBL" id="GBXM01093091">
    <property type="protein sequence ID" value="JAH15486.1"/>
    <property type="molecule type" value="Transcribed_RNA"/>
</dbReference>
<protein>
    <submittedName>
        <fullName evidence="1">Uncharacterized protein</fullName>
    </submittedName>
</protein>
<proteinExistence type="predicted"/>
<reference evidence="1" key="1">
    <citation type="submission" date="2014-11" db="EMBL/GenBank/DDBJ databases">
        <authorList>
            <person name="Amaro Gonzalez C."/>
        </authorList>
    </citation>
    <scope>NUCLEOTIDE SEQUENCE</scope>
</reference>
<reference evidence="1" key="2">
    <citation type="journal article" date="2015" name="Fish Shellfish Immunol.">
        <title>Early steps in the European eel (Anguilla anguilla)-Vibrio vulnificus interaction in the gills: Role of the RtxA13 toxin.</title>
        <authorList>
            <person name="Callol A."/>
            <person name="Pajuelo D."/>
            <person name="Ebbesson L."/>
            <person name="Teles M."/>
            <person name="MacKenzie S."/>
            <person name="Amaro C."/>
        </authorList>
    </citation>
    <scope>NUCLEOTIDE SEQUENCE</scope>
</reference>
<accession>A0A0E9QF40</accession>
<dbReference type="AlphaFoldDB" id="A0A0E9QF40"/>
<evidence type="ECO:0000313" key="1">
    <source>
        <dbReference type="EMBL" id="JAH15486.1"/>
    </source>
</evidence>
<sequence>MFQFLFLKIHFILFLVSPFERKNC</sequence>
<name>A0A0E9QF40_ANGAN</name>
<organism evidence="1">
    <name type="scientific">Anguilla anguilla</name>
    <name type="common">European freshwater eel</name>
    <name type="synonym">Muraena anguilla</name>
    <dbReference type="NCBI Taxonomy" id="7936"/>
    <lineage>
        <taxon>Eukaryota</taxon>
        <taxon>Metazoa</taxon>
        <taxon>Chordata</taxon>
        <taxon>Craniata</taxon>
        <taxon>Vertebrata</taxon>
        <taxon>Euteleostomi</taxon>
        <taxon>Actinopterygii</taxon>
        <taxon>Neopterygii</taxon>
        <taxon>Teleostei</taxon>
        <taxon>Anguilliformes</taxon>
        <taxon>Anguillidae</taxon>
        <taxon>Anguilla</taxon>
    </lineage>
</organism>